<dbReference type="Proteomes" id="UP000198703">
    <property type="component" value="Unassembled WGS sequence"/>
</dbReference>
<keyword evidence="2" id="KW-1185">Reference proteome</keyword>
<protein>
    <submittedName>
        <fullName evidence="1">Transposase</fullName>
    </submittedName>
</protein>
<dbReference type="SUPFAM" id="SSF48295">
    <property type="entry name" value="TrpR-like"/>
    <property type="match status" value="1"/>
</dbReference>
<sequence>MAGRRQVSATARRHGISRSQLVTWRDLAREGRLIDGSDAAPCDAPTFTPVVLAADPPATSGADARIEIVLCNGRRLLVGADVDAVAVARLVDALDRR</sequence>
<dbReference type="GO" id="GO:0004803">
    <property type="term" value="F:transposase activity"/>
    <property type="evidence" value="ECO:0007669"/>
    <property type="project" value="InterPro"/>
</dbReference>
<evidence type="ECO:0000313" key="2">
    <source>
        <dbReference type="Proteomes" id="UP000198703"/>
    </source>
</evidence>
<proteinExistence type="predicted"/>
<dbReference type="STRING" id="89524.SAMN05444370_1731"/>
<organism evidence="1 2">
    <name type="scientific">Rubrimonas cliftonensis</name>
    <dbReference type="NCBI Taxonomy" id="89524"/>
    <lineage>
        <taxon>Bacteria</taxon>
        <taxon>Pseudomonadati</taxon>
        <taxon>Pseudomonadota</taxon>
        <taxon>Alphaproteobacteria</taxon>
        <taxon>Rhodobacterales</taxon>
        <taxon>Paracoccaceae</taxon>
        <taxon>Rubrimonas</taxon>
    </lineage>
</organism>
<evidence type="ECO:0000313" key="1">
    <source>
        <dbReference type="EMBL" id="SEB08910.1"/>
    </source>
</evidence>
<name>A0A1H4GIT2_9RHOB</name>
<accession>A0A1H4GIT2</accession>
<dbReference type="GO" id="GO:0043565">
    <property type="term" value="F:sequence-specific DNA binding"/>
    <property type="evidence" value="ECO:0007669"/>
    <property type="project" value="InterPro"/>
</dbReference>
<reference evidence="1 2" key="1">
    <citation type="submission" date="2016-10" db="EMBL/GenBank/DDBJ databases">
        <authorList>
            <person name="de Groot N.N."/>
        </authorList>
    </citation>
    <scope>NUCLEOTIDE SEQUENCE [LARGE SCALE GENOMIC DNA]</scope>
    <source>
        <strain evidence="1 2">DSM 15345</strain>
    </source>
</reference>
<dbReference type="InterPro" id="IPR002514">
    <property type="entry name" value="Transposase_8"/>
</dbReference>
<gene>
    <name evidence="1" type="ORF">SAMN05444370_1731</name>
</gene>
<dbReference type="AlphaFoldDB" id="A0A1H4GIT2"/>
<dbReference type="EMBL" id="FNQM01000073">
    <property type="protein sequence ID" value="SEB08910.1"/>
    <property type="molecule type" value="Genomic_DNA"/>
</dbReference>
<dbReference type="GO" id="GO:0006313">
    <property type="term" value="P:DNA transposition"/>
    <property type="evidence" value="ECO:0007669"/>
    <property type="project" value="InterPro"/>
</dbReference>
<dbReference type="Pfam" id="PF01527">
    <property type="entry name" value="HTH_Tnp_1"/>
    <property type="match status" value="1"/>
</dbReference>
<dbReference type="InterPro" id="IPR010921">
    <property type="entry name" value="Trp_repressor/repl_initiator"/>
</dbReference>